<dbReference type="AlphaFoldDB" id="A4BTM7"/>
<reference evidence="1 2" key="1">
    <citation type="submission" date="2006-02" db="EMBL/GenBank/DDBJ databases">
        <authorList>
            <person name="Waterbury J."/>
            <person name="Ferriera S."/>
            <person name="Johnson J."/>
            <person name="Kravitz S."/>
            <person name="Halpern A."/>
            <person name="Remington K."/>
            <person name="Beeson K."/>
            <person name="Tran B."/>
            <person name="Rogers Y.-H."/>
            <person name="Friedman R."/>
            <person name="Venter J.C."/>
        </authorList>
    </citation>
    <scope>NUCLEOTIDE SEQUENCE [LARGE SCALE GENOMIC DNA]</scope>
    <source>
        <strain evidence="1 2">Nb-231</strain>
    </source>
</reference>
<sequence>MTGTVLDERITLTLNELCGMCGASTELVIDMVEEGIVDPTGRGPEEWCFTGEAIQRVQVVRRITEDLRVNLPGAALALELMDKLHALRQQTAQGGIHG</sequence>
<gene>
    <name evidence="1" type="ORF">NB231_00320</name>
</gene>
<dbReference type="Pfam" id="PF13591">
    <property type="entry name" value="MerR_2"/>
    <property type="match status" value="1"/>
</dbReference>
<dbReference type="EMBL" id="AAOF01000014">
    <property type="protein sequence ID" value="EAR20983.1"/>
    <property type="molecule type" value="Genomic_DNA"/>
</dbReference>
<comment type="caution">
    <text evidence="1">The sequence shown here is derived from an EMBL/GenBank/DDBJ whole genome shotgun (WGS) entry which is preliminary data.</text>
</comment>
<evidence type="ECO:0000313" key="1">
    <source>
        <dbReference type="EMBL" id="EAR20983.1"/>
    </source>
</evidence>
<dbReference type="STRING" id="314278.NB231_00320"/>
<organism evidence="1 2">
    <name type="scientific">Nitrococcus mobilis Nb-231</name>
    <dbReference type="NCBI Taxonomy" id="314278"/>
    <lineage>
        <taxon>Bacteria</taxon>
        <taxon>Pseudomonadati</taxon>
        <taxon>Pseudomonadota</taxon>
        <taxon>Gammaproteobacteria</taxon>
        <taxon>Chromatiales</taxon>
        <taxon>Ectothiorhodospiraceae</taxon>
        <taxon>Nitrococcus</taxon>
    </lineage>
</organism>
<dbReference type="Proteomes" id="UP000003374">
    <property type="component" value="Unassembled WGS sequence"/>
</dbReference>
<dbReference type="HOGENOM" id="CLU_144710_3_0_6"/>
<name>A4BTM7_9GAMM</name>
<dbReference type="eggNOG" id="COG0789">
    <property type="taxonomic scope" value="Bacteria"/>
</dbReference>
<keyword evidence="2" id="KW-1185">Reference proteome</keyword>
<evidence type="ECO:0000313" key="2">
    <source>
        <dbReference type="Proteomes" id="UP000003374"/>
    </source>
</evidence>
<protein>
    <submittedName>
        <fullName evidence="1">Transcriptional regulator, MerR family protein</fullName>
    </submittedName>
</protein>
<proteinExistence type="predicted"/>
<dbReference type="Gene3D" id="1.10.1660.10">
    <property type="match status" value="1"/>
</dbReference>
<accession>A4BTM7</accession>